<dbReference type="InterPro" id="IPR046284">
    <property type="entry name" value="DUF6321"/>
</dbReference>
<feature type="compositionally biased region" description="Basic and acidic residues" evidence="1">
    <location>
        <begin position="383"/>
        <end position="393"/>
    </location>
</feature>
<sequence length="403" mass="45035">MKINEILTEKWSQKYKSSINCSHPKGFSQRAHCAGKKKHNESIETEMVCEDCGMCQTHGSLNEIKKGQKDSNGYTRCWPGKHAVGTKKGKNGGQVRNCQPNEDINENDEGDMFGQSDRAAQNMRLVTYKQRIPAMVKLVYSGLQNNAGWFPKQITGDLSSITAMFKNNPYIYDLAEDLITQDVMPMLSDILLGIDPRVIADISTDNLAMQLDDAVAGIRSESELWNYISSLQDDISIDEGIVYDSAMAIEHNLSDLLAKLIYEAYTKAETRLSKSVEEQFDLIEAMVEAWAQHHGVDAEQIWEEFESVDDHELLEESAAWHRKAGKNKNGGLNAKGVASYRREHPGSKLQTAVTTKPSKLKPGSKAAKRRKSFCARMSGVDGPMKKPNGEPTRKALSLKKWNC</sequence>
<name>A0A6J5T0I2_9CAUD</name>
<protein>
    <recommendedName>
        <fullName evidence="2">DUF6321 domain-containing protein</fullName>
    </recommendedName>
</protein>
<accession>A0A6J5T0I2</accession>
<gene>
    <name evidence="3" type="ORF">UFOVP1636_37</name>
</gene>
<evidence type="ECO:0000256" key="1">
    <source>
        <dbReference type="SAM" id="MobiDB-lite"/>
    </source>
</evidence>
<feature type="region of interest" description="Disordered" evidence="1">
    <location>
        <begin position="342"/>
        <end position="403"/>
    </location>
</feature>
<feature type="compositionally biased region" description="Polar residues" evidence="1">
    <location>
        <begin position="348"/>
        <end position="357"/>
    </location>
</feature>
<organism evidence="3">
    <name type="scientific">uncultured Caudovirales phage</name>
    <dbReference type="NCBI Taxonomy" id="2100421"/>
    <lineage>
        <taxon>Viruses</taxon>
        <taxon>Duplodnaviria</taxon>
        <taxon>Heunggongvirae</taxon>
        <taxon>Uroviricota</taxon>
        <taxon>Caudoviricetes</taxon>
        <taxon>Peduoviridae</taxon>
        <taxon>Maltschvirus</taxon>
        <taxon>Maltschvirus maltsch</taxon>
    </lineage>
</organism>
<evidence type="ECO:0000313" key="3">
    <source>
        <dbReference type="EMBL" id="CAB4220746.1"/>
    </source>
</evidence>
<evidence type="ECO:0000259" key="2">
    <source>
        <dbReference type="Pfam" id="PF19846"/>
    </source>
</evidence>
<dbReference type="EMBL" id="LR797503">
    <property type="protein sequence ID" value="CAB4220746.1"/>
    <property type="molecule type" value="Genomic_DNA"/>
</dbReference>
<feature type="region of interest" description="Disordered" evidence="1">
    <location>
        <begin position="85"/>
        <end position="109"/>
    </location>
</feature>
<dbReference type="Pfam" id="PF19846">
    <property type="entry name" value="DUF6321"/>
    <property type="match status" value="1"/>
</dbReference>
<feature type="domain" description="DUF6321" evidence="2">
    <location>
        <begin position="325"/>
        <end position="401"/>
    </location>
</feature>
<proteinExistence type="predicted"/>
<reference evidence="3" key="1">
    <citation type="submission" date="2020-05" db="EMBL/GenBank/DDBJ databases">
        <authorList>
            <person name="Chiriac C."/>
            <person name="Salcher M."/>
            <person name="Ghai R."/>
            <person name="Kavagutti S V."/>
        </authorList>
    </citation>
    <scope>NUCLEOTIDE SEQUENCE</scope>
</reference>